<accession>A0A2D0NCS3</accession>
<evidence type="ECO:0008006" key="4">
    <source>
        <dbReference type="Google" id="ProtNLM"/>
    </source>
</evidence>
<sequence>MQTILSWLINITLLILAVNVFAFLKALKYLPSFHKWFAFFLTTGLIVQIFAQILSISAINNLPLLHFYTFFEFIFLSLFYQKLLQQIPAKNFGYFIIAICVIIILNTCFIQSLFSFNSIAKTITHAAYIGYALFYFFGRIKSGSVFMNLINSAVLIYYSGSLFIFMFTNILTYFEELIPYYDYLWISNALLYLIFQLIVLYGLWKTVYRPMKFSP</sequence>
<dbReference type="EMBL" id="PDUD01000019">
    <property type="protein sequence ID" value="PHN05979.1"/>
    <property type="molecule type" value="Genomic_DNA"/>
</dbReference>
<evidence type="ECO:0000313" key="3">
    <source>
        <dbReference type="Proteomes" id="UP000223913"/>
    </source>
</evidence>
<feature type="transmembrane region" description="Helical" evidence="1">
    <location>
        <begin position="149"/>
        <end position="171"/>
    </location>
</feature>
<feature type="transmembrane region" description="Helical" evidence="1">
    <location>
        <begin position="183"/>
        <end position="204"/>
    </location>
</feature>
<evidence type="ECO:0000313" key="2">
    <source>
        <dbReference type="EMBL" id="PHN05979.1"/>
    </source>
</evidence>
<keyword evidence="1" id="KW-0812">Transmembrane</keyword>
<feature type="transmembrane region" description="Helical" evidence="1">
    <location>
        <begin position="62"/>
        <end position="80"/>
    </location>
</feature>
<dbReference type="AlphaFoldDB" id="A0A2D0NCS3"/>
<reference evidence="2 3" key="1">
    <citation type="submission" date="2017-10" db="EMBL/GenBank/DDBJ databases">
        <title>The draft genome sequence of Lewinella nigricans NBRC 102662.</title>
        <authorList>
            <person name="Wang K."/>
        </authorList>
    </citation>
    <scope>NUCLEOTIDE SEQUENCE [LARGE SCALE GENOMIC DNA]</scope>
    <source>
        <strain evidence="2 3">NBRC 102662</strain>
    </source>
</reference>
<protein>
    <recommendedName>
        <fullName evidence="4">YhhN-like protein</fullName>
    </recommendedName>
</protein>
<feature type="transmembrane region" description="Helical" evidence="1">
    <location>
        <begin position="92"/>
        <end position="113"/>
    </location>
</feature>
<feature type="transmembrane region" description="Helical" evidence="1">
    <location>
        <begin position="119"/>
        <end position="137"/>
    </location>
</feature>
<keyword evidence="3" id="KW-1185">Reference proteome</keyword>
<feature type="transmembrane region" description="Helical" evidence="1">
    <location>
        <begin position="36"/>
        <end position="56"/>
    </location>
</feature>
<organism evidence="2 3">
    <name type="scientific">Flavilitoribacter nigricans (strain ATCC 23147 / DSM 23189 / NBRC 102662 / NCIMB 1420 / SS-2)</name>
    <name type="common">Lewinella nigricans</name>
    <dbReference type="NCBI Taxonomy" id="1122177"/>
    <lineage>
        <taxon>Bacteria</taxon>
        <taxon>Pseudomonadati</taxon>
        <taxon>Bacteroidota</taxon>
        <taxon>Saprospiria</taxon>
        <taxon>Saprospirales</taxon>
        <taxon>Lewinellaceae</taxon>
        <taxon>Flavilitoribacter</taxon>
    </lineage>
</organism>
<dbReference type="Proteomes" id="UP000223913">
    <property type="component" value="Unassembled WGS sequence"/>
</dbReference>
<gene>
    <name evidence="2" type="ORF">CRP01_13475</name>
</gene>
<name>A0A2D0NCS3_FLAN2</name>
<comment type="caution">
    <text evidence="2">The sequence shown here is derived from an EMBL/GenBank/DDBJ whole genome shotgun (WGS) entry which is preliminary data.</text>
</comment>
<feature type="transmembrane region" description="Helical" evidence="1">
    <location>
        <begin position="6"/>
        <end position="24"/>
    </location>
</feature>
<evidence type="ECO:0000256" key="1">
    <source>
        <dbReference type="SAM" id="Phobius"/>
    </source>
</evidence>
<keyword evidence="1" id="KW-0472">Membrane</keyword>
<proteinExistence type="predicted"/>
<keyword evidence="1" id="KW-1133">Transmembrane helix</keyword>